<proteinExistence type="predicted"/>
<feature type="region of interest" description="Disordered" evidence="1">
    <location>
        <begin position="1"/>
        <end position="23"/>
    </location>
</feature>
<protein>
    <submittedName>
        <fullName evidence="3">Uncharacterized protein</fullName>
    </submittedName>
</protein>
<evidence type="ECO:0000313" key="4">
    <source>
        <dbReference type="Proteomes" id="UP000076798"/>
    </source>
</evidence>
<evidence type="ECO:0000256" key="1">
    <source>
        <dbReference type="SAM" id="MobiDB-lite"/>
    </source>
</evidence>
<accession>A0A165XTT5</accession>
<gene>
    <name evidence="3" type="ORF">SISSUDRAFT_529740</name>
</gene>
<feature type="transmembrane region" description="Helical" evidence="2">
    <location>
        <begin position="35"/>
        <end position="54"/>
    </location>
</feature>
<dbReference type="EMBL" id="KV428321">
    <property type="protein sequence ID" value="KZT32540.1"/>
    <property type="molecule type" value="Genomic_DNA"/>
</dbReference>
<organism evidence="3 4">
    <name type="scientific">Sistotremastrum suecicum HHB10207 ss-3</name>
    <dbReference type="NCBI Taxonomy" id="1314776"/>
    <lineage>
        <taxon>Eukaryota</taxon>
        <taxon>Fungi</taxon>
        <taxon>Dikarya</taxon>
        <taxon>Basidiomycota</taxon>
        <taxon>Agaricomycotina</taxon>
        <taxon>Agaricomycetes</taxon>
        <taxon>Sistotremastrales</taxon>
        <taxon>Sistotremastraceae</taxon>
        <taxon>Sistotremastrum</taxon>
    </lineage>
</organism>
<sequence>MIRSRSIGSEMPGMTVADSEDYPQPTSSGAIIIDSLSYLSFFIILDILFGILLCRRGPPSTTTLSQAGLVEPLCLPDRDAITNQRKVLTSLAFERSITVLPATRRIRHNVTLYEPSRLPSNEARMKKRLCCRIERSWLPSMETRLSMSSSSICASFELDCESLLRVLCPV</sequence>
<evidence type="ECO:0000313" key="3">
    <source>
        <dbReference type="EMBL" id="KZT32540.1"/>
    </source>
</evidence>
<name>A0A165XTT5_9AGAM</name>
<keyword evidence="2" id="KW-1133">Transmembrane helix</keyword>
<keyword evidence="4" id="KW-1185">Reference proteome</keyword>
<keyword evidence="2" id="KW-0472">Membrane</keyword>
<keyword evidence="2" id="KW-0812">Transmembrane</keyword>
<evidence type="ECO:0000256" key="2">
    <source>
        <dbReference type="SAM" id="Phobius"/>
    </source>
</evidence>
<dbReference type="Proteomes" id="UP000076798">
    <property type="component" value="Unassembled WGS sequence"/>
</dbReference>
<reference evidence="3 4" key="1">
    <citation type="journal article" date="2016" name="Mol. Biol. Evol.">
        <title>Comparative Genomics of Early-Diverging Mushroom-Forming Fungi Provides Insights into the Origins of Lignocellulose Decay Capabilities.</title>
        <authorList>
            <person name="Nagy L.G."/>
            <person name="Riley R."/>
            <person name="Tritt A."/>
            <person name="Adam C."/>
            <person name="Daum C."/>
            <person name="Floudas D."/>
            <person name="Sun H."/>
            <person name="Yadav J.S."/>
            <person name="Pangilinan J."/>
            <person name="Larsson K.H."/>
            <person name="Matsuura K."/>
            <person name="Barry K."/>
            <person name="Labutti K."/>
            <person name="Kuo R."/>
            <person name="Ohm R.A."/>
            <person name="Bhattacharya S.S."/>
            <person name="Shirouzu T."/>
            <person name="Yoshinaga Y."/>
            <person name="Martin F.M."/>
            <person name="Grigoriev I.V."/>
            <person name="Hibbett D.S."/>
        </authorList>
    </citation>
    <scope>NUCLEOTIDE SEQUENCE [LARGE SCALE GENOMIC DNA]</scope>
    <source>
        <strain evidence="3 4">HHB10207 ss-3</strain>
    </source>
</reference>
<dbReference type="AlphaFoldDB" id="A0A165XTT5"/>